<sequence>MKKIGAYFILIFSSLLLLICYSPELLKRTAHFFGENGGVFASTRYQYGDLYGLSNDAKFRIPKPENTLKLLDSFVVDSKDLDLVMLGDSYFYSFFQTNANNFERIKQFDFVRWSDKTNLQIPPKSNRKRILLIEVVERNAFDHLQLSFTKKRLSPEKSGTTLNEENPFLVENNLEAILFDHAFFRPFKELKTYIWKDFLKKEIPGVRYSSDGSFMYLSETVEGSQVGNSFSYLSEMEKVSLEKQLNQINSYYLKNGFDKVCLTIIPNPVRVLEKGRKANDLFDFLSTNKNIGLSFVNVLPVLSKNAEQNFYRSDSHWNLKGAEKYRSLVNETLLSFGKN</sequence>
<keyword evidence="3" id="KW-1185">Reference proteome</keyword>
<reference evidence="2 3" key="1">
    <citation type="submission" date="2019-01" db="EMBL/GenBank/DDBJ databases">
        <authorList>
            <person name="Chen W.-M."/>
        </authorList>
    </citation>
    <scope>NUCLEOTIDE SEQUENCE [LARGE SCALE GENOMIC DNA]</scope>
    <source>
        <strain evidence="2 3">FSY-15</strain>
    </source>
</reference>
<name>A0A437PRK8_9BACT</name>
<dbReference type="Proteomes" id="UP000282832">
    <property type="component" value="Unassembled WGS sequence"/>
</dbReference>
<accession>A0A437PRK8</accession>
<dbReference type="AlphaFoldDB" id="A0A437PRK8"/>
<feature type="transmembrane region" description="Helical" evidence="1">
    <location>
        <begin position="6"/>
        <end position="26"/>
    </location>
</feature>
<evidence type="ECO:0000313" key="2">
    <source>
        <dbReference type="EMBL" id="RVU24876.1"/>
    </source>
</evidence>
<dbReference type="EMBL" id="SACY01000003">
    <property type="protein sequence ID" value="RVU24876.1"/>
    <property type="molecule type" value="Genomic_DNA"/>
</dbReference>
<organism evidence="2 3">
    <name type="scientific">Sandaracinomonas limnophila</name>
    <dbReference type="NCBI Taxonomy" id="1862386"/>
    <lineage>
        <taxon>Bacteria</taxon>
        <taxon>Pseudomonadati</taxon>
        <taxon>Bacteroidota</taxon>
        <taxon>Cytophagia</taxon>
        <taxon>Cytophagales</taxon>
        <taxon>Flectobacillaceae</taxon>
        <taxon>Sandaracinomonas</taxon>
    </lineage>
</organism>
<evidence type="ECO:0000256" key="1">
    <source>
        <dbReference type="SAM" id="Phobius"/>
    </source>
</evidence>
<keyword evidence="1" id="KW-0812">Transmembrane</keyword>
<keyword evidence="1" id="KW-0472">Membrane</keyword>
<gene>
    <name evidence="2" type="ORF">EOJ36_07665</name>
</gene>
<keyword evidence="1" id="KW-1133">Transmembrane helix</keyword>
<protein>
    <submittedName>
        <fullName evidence="2">Uncharacterized protein</fullName>
    </submittedName>
</protein>
<dbReference type="RefSeq" id="WP_127804005.1">
    <property type="nucleotide sequence ID" value="NZ_SACY01000003.1"/>
</dbReference>
<comment type="caution">
    <text evidence="2">The sequence shown here is derived from an EMBL/GenBank/DDBJ whole genome shotgun (WGS) entry which is preliminary data.</text>
</comment>
<dbReference type="OrthoDB" id="961233at2"/>
<evidence type="ECO:0000313" key="3">
    <source>
        <dbReference type="Proteomes" id="UP000282832"/>
    </source>
</evidence>
<proteinExistence type="predicted"/>